<comment type="caution">
    <text evidence="1">The sequence shown here is derived from an EMBL/GenBank/DDBJ whole genome shotgun (WGS) entry which is preliminary data.</text>
</comment>
<dbReference type="AlphaFoldDB" id="A0A4R2K5I8"/>
<evidence type="ECO:0000313" key="2">
    <source>
        <dbReference type="Proteomes" id="UP000295142"/>
    </source>
</evidence>
<gene>
    <name evidence="1" type="ORF">EV655_12710</name>
</gene>
<sequence>MVDYHLANQSGAQFRAELNLILAALRSCAHGASPPASTTAGQLWVDASGTDPVLRIRNALDTGWIALGTLGPAGFELAGASAAGRALLAAADAAAQQSALGLGAGATLPLASQAEAEAGTATGALMTPFTVARAIAALGGGASGLAADAMAPTLAADTIVLKHCSGGDGTTTLSLAKSGPGTIYQILLAETALTATRACALRVAFEQARGGYYGTQYAAILRDGVVLQQWSSTSTSFVTRSLDMTLAAGQTLCLRLGASGGRDNDVDITGTSLIRNVRYLADHRSLIGI</sequence>
<proteinExistence type="predicted"/>
<evidence type="ECO:0000313" key="1">
    <source>
        <dbReference type="EMBL" id="TCO68503.1"/>
    </source>
</evidence>
<dbReference type="EMBL" id="SLWW01000027">
    <property type="protein sequence ID" value="TCO68503.1"/>
    <property type="molecule type" value="Genomic_DNA"/>
</dbReference>
<reference evidence="1 2" key="1">
    <citation type="submission" date="2019-03" db="EMBL/GenBank/DDBJ databases">
        <title>Genomic Encyclopedia of Type Strains, Phase IV (KMG-IV): sequencing the most valuable type-strain genomes for metagenomic binning, comparative biology and taxonomic classification.</title>
        <authorList>
            <person name="Goeker M."/>
        </authorList>
    </citation>
    <scope>NUCLEOTIDE SEQUENCE [LARGE SCALE GENOMIC DNA]</scope>
    <source>
        <strain evidence="1 2">DSM 4868</strain>
    </source>
</reference>
<accession>A0A4R2K5I8</accession>
<dbReference type="RefSeq" id="WP_132546756.1">
    <property type="nucleotide sequence ID" value="NZ_SLWW01000027.1"/>
</dbReference>
<keyword evidence="2" id="KW-1185">Reference proteome</keyword>
<dbReference type="OrthoDB" id="7855634at2"/>
<organism evidence="1 2">
    <name type="scientific">Rhodovulum euryhalinum</name>
    <dbReference type="NCBI Taxonomy" id="35805"/>
    <lineage>
        <taxon>Bacteria</taxon>
        <taxon>Pseudomonadati</taxon>
        <taxon>Pseudomonadota</taxon>
        <taxon>Alphaproteobacteria</taxon>
        <taxon>Rhodobacterales</taxon>
        <taxon>Paracoccaceae</taxon>
        <taxon>Rhodovulum</taxon>
    </lineage>
</organism>
<protein>
    <submittedName>
        <fullName evidence="1">Uncharacterized protein</fullName>
    </submittedName>
</protein>
<name>A0A4R2K5I8_9RHOB</name>
<dbReference type="Proteomes" id="UP000295142">
    <property type="component" value="Unassembled WGS sequence"/>
</dbReference>